<evidence type="ECO:0000313" key="1">
    <source>
        <dbReference type="EMBL" id="TXJ57643.1"/>
    </source>
</evidence>
<dbReference type="RefSeq" id="WP_147528231.1">
    <property type="nucleotide sequence ID" value="NZ_SAYJ01000011.1"/>
</dbReference>
<protein>
    <submittedName>
        <fullName evidence="1">Uncharacterized protein</fullName>
    </submittedName>
</protein>
<gene>
    <name evidence="1" type="ORF">EPJ67_03005</name>
</gene>
<dbReference type="Proteomes" id="UP000325013">
    <property type="component" value="Unassembled WGS sequence"/>
</dbReference>
<proteinExistence type="predicted"/>
<dbReference type="EMBL" id="SAYJ01000011">
    <property type="protein sequence ID" value="TXJ57643.1"/>
    <property type="molecule type" value="Genomic_DNA"/>
</dbReference>
<comment type="caution">
    <text evidence="1">The sequence shown here is derived from an EMBL/GenBank/DDBJ whole genome shotgun (WGS) entry which is preliminary data.</text>
</comment>
<name>A0A5C8G6Q8_9SPIR</name>
<dbReference type="AlphaFoldDB" id="A0A5C8G6Q8"/>
<accession>A0A5C8G6Q8</accession>
<reference evidence="1 2" key="1">
    <citation type="journal article" date="1992" name="Lakartidningen">
        <title>[Penicillin V and not amoxicillin is the first choice preparation in acute otitis].</title>
        <authorList>
            <person name="Kamme C."/>
            <person name="Lundgren K."/>
            <person name="Prellner K."/>
        </authorList>
    </citation>
    <scope>NUCLEOTIDE SEQUENCE [LARGE SCALE GENOMIC DNA]</scope>
    <source>
        <strain evidence="1 2">PC2777IV</strain>
    </source>
</reference>
<evidence type="ECO:0000313" key="2">
    <source>
        <dbReference type="Proteomes" id="UP000325013"/>
    </source>
</evidence>
<organism evidence="1 2">
    <name type="scientific">Brachyspira aalborgi</name>
    <dbReference type="NCBI Taxonomy" id="29522"/>
    <lineage>
        <taxon>Bacteria</taxon>
        <taxon>Pseudomonadati</taxon>
        <taxon>Spirochaetota</taxon>
        <taxon>Spirochaetia</taxon>
        <taxon>Brachyspirales</taxon>
        <taxon>Brachyspiraceae</taxon>
        <taxon>Brachyspira</taxon>
    </lineage>
</organism>
<sequence length="68" mass="7821">MSNNKIELQLNVKSDDAVNNLEKVDKSFKKINKDFDGFGKRTKKEIETGLAALLYILNIFYQAKDILK</sequence>